<evidence type="ECO:0000256" key="5">
    <source>
        <dbReference type="ARBA" id="ARBA00022694"/>
    </source>
</evidence>
<dbReference type="InterPro" id="IPR039657">
    <property type="entry name" value="Dimethylallyltransferase"/>
</dbReference>
<dbReference type="PATRIC" id="fig|1246626.3.peg.2169"/>
<comment type="function">
    <text evidence="2 10 12">Catalyzes the transfer of a dimethylallyl group onto the adenine at position 37 in tRNAs that read codons beginning with uridine, leading to the formation of N6-(dimethylallyl)adenosine (i(6)A).</text>
</comment>
<evidence type="ECO:0000256" key="11">
    <source>
        <dbReference type="RuleBase" id="RU003783"/>
    </source>
</evidence>
<comment type="caution">
    <text evidence="10">Lacks conserved residue(s) required for the propagation of feature annotation.</text>
</comment>
<comment type="similarity">
    <text evidence="3 10 13">Belongs to the IPP transferase family.</text>
</comment>
<name>A0A060LY95_9BACI</name>
<dbReference type="Pfam" id="PF01715">
    <property type="entry name" value="IPPT"/>
    <property type="match status" value="1"/>
</dbReference>
<dbReference type="RefSeq" id="WP_051667536.1">
    <property type="nucleotide sequence ID" value="NZ_CP003923.1"/>
</dbReference>
<evidence type="ECO:0000256" key="10">
    <source>
        <dbReference type="HAMAP-Rule" id="MF_00185"/>
    </source>
</evidence>
<dbReference type="EC" id="2.5.1.75" evidence="10"/>
<dbReference type="PANTHER" id="PTHR11088">
    <property type="entry name" value="TRNA DIMETHYLALLYLTRANSFERASE"/>
    <property type="match status" value="1"/>
</dbReference>
<comment type="cofactor">
    <cofactor evidence="1 10">
        <name>Mg(2+)</name>
        <dbReference type="ChEBI" id="CHEBI:18420"/>
    </cofactor>
</comment>
<dbReference type="GO" id="GO:0005524">
    <property type="term" value="F:ATP binding"/>
    <property type="evidence" value="ECO:0007669"/>
    <property type="project" value="UniProtKB-UniRule"/>
</dbReference>
<comment type="catalytic activity">
    <reaction evidence="9 10 11">
        <text>adenosine(37) in tRNA + dimethylallyl diphosphate = N(6)-dimethylallyladenosine(37) in tRNA + diphosphate</text>
        <dbReference type="Rhea" id="RHEA:26482"/>
        <dbReference type="Rhea" id="RHEA-COMP:10162"/>
        <dbReference type="Rhea" id="RHEA-COMP:10375"/>
        <dbReference type="ChEBI" id="CHEBI:33019"/>
        <dbReference type="ChEBI" id="CHEBI:57623"/>
        <dbReference type="ChEBI" id="CHEBI:74411"/>
        <dbReference type="ChEBI" id="CHEBI:74415"/>
        <dbReference type="EC" id="2.5.1.75"/>
    </reaction>
</comment>
<accession>A0A060LY95</accession>
<dbReference type="InterPro" id="IPR018022">
    <property type="entry name" value="IPT"/>
</dbReference>
<dbReference type="Gene3D" id="1.10.20.140">
    <property type="match status" value="1"/>
</dbReference>
<evidence type="ECO:0000256" key="6">
    <source>
        <dbReference type="ARBA" id="ARBA00022741"/>
    </source>
</evidence>
<evidence type="ECO:0000256" key="3">
    <source>
        <dbReference type="ARBA" id="ARBA00005842"/>
    </source>
</evidence>
<organism evidence="14 15">
    <name type="scientific">Shouchella lehensis G1</name>
    <dbReference type="NCBI Taxonomy" id="1246626"/>
    <lineage>
        <taxon>Bacteria</taxon>
        <taxon>Bacillati</taxon>
        <taxon>Bacillota</taxon>
        <taxon>Bacilli</taxon>
        <taxon>Bacillales</taxon>
        <taxon>Bacillaceae</taxon>
        <taxon>Shouchella</taxon>
    </lineage>
</organism>
<dbReference type="PANTHER" id="PTHR11088:SF60">
    <property type="entry name" value="TRNA DIMETHYLALLYLTRANSFERASE"/>
    <property type="match status" value="1"/>
</dbReference>
<keyword evidence="8 10" id="KW-0460">Magnesium</keyword>
<comment type="subunit">
    <text evidence="10">Monomer.</text>
</comment>
<gene>
    <name evidence="10" type="primary">miaA</name>
    <name evidence="14" type="ORF">BleG1_2172</name>
</gene>
<feature type="binding site" evidence="10">
    <location>
        <begin position="21"/>
        <end position="28"/>
    </location>
    <ligand>
        <name>ATP</name>
        <dbReference type="ChEBI" id="CHEBI:30616"/>
    </ligand>
</feature>
<dbReference type="KEGG" id="ble:BleG1_2172"/>
<evidence type="ECO:0000313" key="15">
    <source>
        <dbReference type="Proteomes" id="UP000027142"/>
    </source>
</evidence>
<dbReference type="GO" id="GO:0006400">
    <property type="term" value="P:tRNA modification"/>
    <property type="evidence" value="ECO:0007669"/>
    <property type="project" value="TreeGrafter"/>
</dbReference>
<dbReference type="EMBL" id="CP003923">
    <property type="protein sequence ID" value="AIC94750.1"/>
    <property type="molecule type" value="Genomic_DNA"/>
</dbReference>
<feature type="region of interest" description="Interaction with substrate tRNA" evidence="10">
    <location>
        <begin position="46"/>
        <end position="49"/>
    </location>
</feature>
<evidence type="ECO:0000256" key="4">
    <source>
        <dbReference type="ARBA" id="ARBA00022679"/>
    </source>
</evidence>
<keyword evidence="15" id="KW-1185">Reference proteome</keyword>
<protein>
    <recommendedName>
        <fullName evidence="10">tRNA dimethylallyltransferase</fullName>
        <ecNumber evidence="10">2.5.1.75</ecNumber>
    </recommendedName>
    <alternativeName>
        <fullName evidence="10">Dimethylallyl diphosphate:tRNA dimethylallyltransferase</fullName>
        <shortName evidence="10">DMAPP:tRNA dimethylallyltransferase</shortName>
        <shortName evidence="10">DMATase</shortName>
    </alternativeName>
    <alternativeName>
        <fullName evidence="10">Isopentenyl-diphosphate:tRNA isopentenyltransferase</fullName>
        <shortName evidence="10">IPP transferase</shortName>
        <shortName evidence="10">IPPT</shortName>
        <shortName evidence="10">IPTase</shortName>
    </alternativeName>
</protein>
<evidence type="ECO:0000256" key="2">
    <source>
        <dbReference type="ARBA" id="ARBA00003213"/>
    </source>
</evidence>
<dbReference type="Gene3D" id="3.40.50.300">
    <property type="entry name" value="P-loop containing nucleotide triphosphate hydrolases"/>
    <property type="match status" value="1"/>
</dbReference>
<feature type="binding site" evidence="10">
    <location>
        <begin position="23"/>
        <end position="28"/>
    </location>
    <ligand>
        <name>substrate</name>
    </ligand>
</feature>
<dbReference type="SUPFAM" id="SSF52540">
    <property type="entry name" value="P-loop containing nucleoside triphosphate hydrolases"/>
    <property type="match status" value="2"/>
</dbReference>
<evidence type="ECO:0000256" key="8">
    <source>
        <dbReference type="ARBA" id="ARBA00022842"/>
    </source>
</evidence>
<dbReference type="HAMAP" id="MF_00185">
    <property type="entry name" value="IPP_trans"/>
    <property type="match status" value="1"/>
</dbReference>
<dbReference type="InterPro" id="IPR027417">
    <property type="entry name" value="P-loop_NTPase"/>
</dbReference>
<dbReference type="GO" id="GO:0052381">
    <property type="term" value="F:tRNA dimethylallyltransferase activity"/>
    <property type="evidence" value="ECO:0007669"/>
    <property type="project" value="UniProtKB-UniRule"/>
</dbReference>
<keyword evidence="7 10" id="KW-0067">ATP-binding</keyword>
<evidence type="ECO:0000256" key="7">
    <source>
        <dbReference type="ARBA" id="ARBA00022840"/>
    </source>
</evidence>
<evidence type="ECO:0000256" key="9">
    <source>
        <dbReference type="ARBA" id="ARBA00049563"/>
    </source>
</evidence>
<dbReference type="AlphaFoldDB" id="A0A060LY95"/>
<dbReference type="eggNOG" id="COG0324">
    <property type="taxonomic scope" value="Bacteria"/>
</dbReference>
<evidence type="ECO:0000256" key="1">
    <source>
        <dbReference type="ARBA" id="ARBA00001946"/>
    </source>
</evidence>
<keyword evidence="5 10" id="KW-0819">tRNA processing</keyword>
<evidence type="ECO:0000256" key="12">
    <source>
        <dbReference type="RuleBase" id="RU003784"/>
    </source>
</evidence>
<evidence type="ECO:0000256" key="13">
    <source>
        <dbReference type="RuleBase" id="RU003785"/>
    </source>
</evidence>
<reference evidence="14 15" key="1">
    <citation type="journal article" date="2014" name="Gene">
        <title>A comparative genomic analysis of the alkalitolerant soil bacterium Bacillus lehensis G1.</title>
        <authorList>
            <person name="Noor Y.M."/>
            <person name="Samsulrizal N.H."/>
            <person name="Jema'on N.A."/>
            <person name="Low K.O."/>
            <person name="Ramli A.N."/>
            <person name="Alias N.I."/>
            <person name="Damis S.I."/>
            <person name="Fuzi S.F."/>
            <person name="Isa M.N."/>
            <person name="Murad A.M."/>
            <person name="Raih M.F."/>
            <person name="Bakar F.D."/>
            <person name="Najimudin N."/>
            <person name="Mahadi N.M."/>
            <person name="Illias R.M."/>
        </authorList>
    </citation>
    <scope>NUCLEOTIDE SEQUENCE [LARGE SCALE GENOMIC DNA]</scope>
    <source>
        <strain evidence="14 15">G1</strain>
    </source>
</reference>
<evidence type="ECO:0000313" key="14">
    <source>
        <dbReference type="EMBL" id="AIC94750.1"/>
    </source>
</evidence>
<keyword evidence="6 10" id="KW-0547">Nucleotide-binding</keyword>
<dbReference type="HOGENOM" id="CLU_032616_0_1_9"/>
<keyword evidence="4 10" id="KW-0808">Transferase</keyword>
<sequence length="322" mass="36455">MNERVEGSILLNKEPLIAVVGPTAVGKTELSIRLAETLQGEIINADSMQVYQDMTIGTAKPTDAERARVPHHLIDMLHPTEPWTVSSFQDRALAAISNVKAKGKMPIMVGGTGLYVQAITHHLSFSKAESDPAYRQELETFAKKQGGTALFQLLVEKDPKAAESIHPHNERRVIRALEVLHTTGCRFSEREEEQSVPRFHSALIGLTMDRELLYSRINQRVDRMMELGLVEEVEALYKAGIKGQAIQAIGYKELYAYFNQEQPLSQAIEQIKTRSRQYAKRQLTWFKNKSQAEWFDVTSQTIEEILPKVVDFSCRKFKNGLE</sequence>
<feature type="site" description="Interaction with substrate tRNA" evidence="10">
    <location>
        <position position="112"/>
    </location>
</feature>
<dbReference type="STRING" id="1246626.BleG1_2172"/>
<dbReference type="NCBIfam" id="TIGR00174">
    <property type="entry name" value="miaA"/>
    <property type="match status" value="1"/>
</dbReference>
<dbReference type="Proteomes" id="UP000027142">
    <property type="component" value="Chromosome"/>
</dbReference>
<feature type="site" description="Interaction with substrate tRNA" evidence="10">
    <location>
        <position position="135"/>
    </location>
</feature>
<proteinExistence type="inferred from homology"/>